<dbReference type="GeneID" id="125423108"/>
<dbReference type="InterPro" id="IPR012340">
    <property type="entry name" value="NA-bd_OB-fold"/>
</dbReference>
<dbReference type="Gene3D" id="2.40.50.140">
    <property type="entry name" value="Nucleic acid-binding proteins"/>
    <property type="match status" value="1"/>
</dbReference>
<evidence type="ECO:0000313" key="2">
    <source>
        <dbReference type="RefSeq" id="XP_048332489.2"/>
    </source>
</evidence>
<evidence type="ECO:0000313" key="1">
    <source>
        <dbReference type="Proteomes" id="UP001652623"/>
    </source>
</evidence>
<gene>
    <name evidence="2" type="primary">LOC125423108</name>
</gene>
<reference evidence="2" key="1">
    <citation type="submission" date="2025-08" db="UniProtKB">
        <authorList>
            <consortium name="RefSeq"/>
        </authorList>
    </citation>
    <scope>IDENTIFICATION</scope>
    <source>
        <tissue evidence="2">Seedling</tissue>
    </source>
</reference>
<protein>
    <submittedName>
        <fullName evidence="2">Uncharacterized protein LOC125423108</fullName>
    </submittedName>
</protein>
<dbReference type="Proteomes" id="UP001652623">
    <property type="component" value="Chromosome 5"/>
</dbReference>
<sequence length="187" mass="20781">MLHCSEIKKFLGCTTYELMNKSDGDSVKDIEKIATLSSSHKLLFQVKASKHEYRDITRWKYTILSVCDTISKEINTLTQTDTSNDAEVSQVLEIVEEQSGKSLGITELRDISGSVDNAKIEQISNEDKVLADLVSKPTARNNATKKLKLMISKSAGEADPIALNVESSHLEFGEEGRKQFAKLKDNV</sequence>
<name>A0ABM3IP40_ZIZJJ</name>
<dbReference type="RefSeq" id="XP_048332489.2">
    <property type="nucleotide sequence ID" value="XM_048476532.2"/>
</dbReference>
<accession>A0ABM3IP40</accession>
<proteinExistence type="predicted"/>
<organism evidence="1 2">
    <name type="scientific">Ziziphus jujuba</name>
    <name type="common">Chinese jujube</name>
    <name type="synonym">Ziziphus sativa</name>
    <dbReference type="NCBI Taxonomy" id="326968"/>
    <lineage>
        <taxon>Eukaryota</taxon>
        <taxon>Viridiplantae</taxon>
        <taxon>Streptophyta</taxon>
        <taxon>Embryophyta</taxon>
        <taxon>Tracheophyta</taxon>
        <taxon>Spermatophyta</taxon>
        <taxon>Magnoliopsida</taxon>
        <taxon>eudicotyledons</taxon>
        <taxon>Gunneridae</taxon>
        <taxon>Pentapetalae</taxon>
        <taxon>rosids</taxon>
        <taxon>fabids</taxon>
        <taxon>Rosales</taxon>
        <taxon>Rhamnaceae</taxon>
        <taxon>Paliureae</taxon>
        <taxon>Ziziphus</taxon>
    </lineage>
</organism>
<keyword evidence="1" id="KW-1185">Reference proteome</keyword>